<dbReference type="OrthoDB" id="9801242at2"/>
<evidence type="ECO:0000313" key="3">
    <source>
        <dbReference type="Proteomes" id="UP000298545"/>
    </source>
</evidence>
<name>A0A4D7DVW9_9HYPH</name>
<keyword evidence="4" id="KW-1185">Reference proteome</keyword>
<evidence type="ECO:0000313" key="1">
    <source>
        <dbReference type="EMBL" id="QCI98799.1"/>
    </source>
</evidence>
<dbReference type="AlphaFoldDB" id="A0A4D7DVW9"/>
<dbReference type="Proteomes" id="UP000826513">
    <property type="component" value="Chromosome 1"/>
</dbReference>
<reference evidence="1 3" key="1">
    <citation type="submission" date="2019-04" db="EMBL/GenBank/DDBJ databases">
        <title>Complete genome sequence of Agrobacterium larrymoorei CFBP5473.</title>
        <authorList>
            <person name="Haryono M."/>
            <person name="Chou L."/>
            <person name="Lin Y.-C."/>
            <person name="Lai E.-M."/>
            <person name="Kuo C.-H."/>
        </authorList>
    </citation>
    <scope>NUCLEOTIDE SEQUENCE [LARGE SCALE GENOMIC DNA]</scope>
    <source>
        <strain evidence="1 3">CFBP5473</strain>
    </source>
</reference>
<dbReference type="Proteomes" id="UP000298545">
    <property type="component" value="Chromosome circular"/>
</dbReference>
<dbReference type="RefSeq" id="WP_084631875.1">
    <property type="nucleotide sequence ID" value="NZ_CP039691.1"/>
</dbReference>
<reference evidence="2 4" key="2">
    <citation type="submission" date="2021-03" db="EMBL/GenBank/DDBJ databases">
        <title>Rapid diversification of plasmids in a genus of pathogenic and nitrogen fixing bacteria.</title>
        <authorList>
            <person name="Weisberg A.J."/>
            <person name="Miller M."/>
            <person name="Ream W."/>
            <person name="Grunwald N.J."/>
            <person name="Chang J.H."/>
        </authorList>
    </citation>
    <scope>NUCLEOTIDE SEQUENCE [LARGE SCALE GENOMIC DNA]</scope>
    <source>
        <strain evidence="2 4">AF3.44</strain>
    </source>
</reference>
<dbReference type="EMBL" id="CP039691">
    <property type="protein sequence ID" value="QCI98799.1"/>
    <property type="molecule type" value="Genomic_DNA"/>
</dbReference>
<sequence length="85" mass="9787">MQKGVTMTKQRTEISLENQIFLSRKDLHDLGIRVSSATLIRWQNAGRFPKAARLGGTRLAWPRDKVMAWCEKSIKDGENFTYADF</sequence>
<dbReference type="EMBL" id="CP072167">
    <property type="protein sequence ID" value="QYA08315.1"/>
    <property type="molecule type" value="Genomic_DNA"/>
</dbReference>
<evidence type="ECO:0000313" key="4">
    <source>
        <dbReference type="Proteomes" id="UP000826513"/>
    </source>
</evidence>
<proteinExistence type="predicted"/>
<accession>A0A4D7DVW9</accession>
<protein>
    <submittedName>
        <fullName evidence="1">AlpA family phage regulatory protein</fullName>
    </submittedName>
</protein>
<dbReference type="KEGG" id="alf:CFBP5473_13370"/>
<evidence type="ECO:0000313" key="2">
    <source>
        <dbReference type="EMBL" id="QYA08315.1"/>
    </source>
</evidence>
<gene>
    <name evidence="1" type="ORF">CFBP5473_13370</name>
    <name evidence="2" type="ORF">J5285_06370</name>
</gene>
<organism evidence="1 3">
    <name type="scientific">Agrobacterium larrymoorei</name>
    <dbReference type="NCBI Taxonomy" id="160699"/>
    <lineage>
        <taxon>Bacteria</taxon>
        <taxon>Pseudomonadati</taxon>
        <taxon>Pseudomonadota</taxon>
        <taxon>Alphaproteobacteria</taxon>
        <taxon>Hyphomicrobiales</taxon>
        <taxon>Rhizobiaceae</taxon>
        <taxon>Rhizobium/Agrobacterium group</taxon>
        <taxon>Agrobacterium</taxon>
    </lineage>
</organism>